<dbReference type="Proteomes" id="UP000796880">
    <property type="component" value="Unassembled WGS sequence"/>
</dbReference>
<evidence type="ECO:0000313" key="3">
    <source>
        <dbReference type="EMBL" id="KAF3433989.1"/>
    </source>
</evidence>
<accession>A0A8K0GPS1</accession>
<dbReference type="Gene3D" id="3.90.1720.10">
    <property type="entry name" value="endopeptidase domain like (from Nostoc punctiforme)"/>
    <property type="match status" value="1"/>
</dbReference>
<dbReference type="AlphaFoldDB" id="A0A8K0GPS1"/>
<feature type="domain" description="LRAT" evidence="2">
    <location>
        <begin position="172"/>
        <end position="304"/>
    </location>
</feature>
<evidence type="ECO:0000313" key="4">
    <source>
        <dbReference type="Proteomes" id="UP000796880"/>
    </source>
</evidence>
<keyword evidence="1" id="KW-0472">Membrane</keyword>
<dbReference type="OrthoDB" id="993362at2759"/>
<dbReference type="InterPro" id="IPR007053">
    <property type="entry name" value="LRAT_dom"/>
</dbReference>
<keyword evidence="1" id="KW-1133">Transmembrane helix</keyword>
<reference evidence="3" key="1">
    <citation type="submission" date="2020-03" db="EMBL/GenBank/DDBJ databases">
        <title>A high-quality chromosome-level genome assembly of a woody plant with both climbing and erect habits, Rhamnella rubrinervis.</title>
        <authorList>
            <person name="Lu Z."/>
            <person name="Yang Y."/>
            <person name="Zhu X."/>
            <person name="Sun Y."/>
        </authorList>
    </citation>
    <scope>NUCLEOTIDE SEQUENCE</scope>
    <source>
        <strain evidence="3">BYM</strain>
        <tissue evidence="3">Leaf</tissue>
    </source>
</reference>
<feature type="transmembrane region" description="Helical" evidence="1">
    <location>
        <begin position="387"/>
        <end position="404"/>
    </location>
</feature>
<dbReference type="EMBL" id="VOIH02000011">
    <property type="protein sequence ID" value="KAF3433989.1"/>
    <property type="molecule type" value="Genomic_DNA"/>
</dbReference>
<sequence length="421" mass="47355">MLINGLEKQGVTIGFACLFYYVWGFRNEIVHSGKRMEFFERIEDFTSTVGMESEAGCTEGLKEKWTAPLANWFKANVDADFKEGKTASTLILRNDQGKVIYIASKLGDAANAKEAELKALTRLLKEESWELVWNARSANVAADAIAKFSINSYVCLLFSSFDNIYPILSDCIMDGIRRHQLDNGIYVGDGKVVHLTRAPGLIIFSSSDESSPSHHSGEDRVVCCSTEEFVCGGDLYLYEYGVMTSLFIIKRGGSCTSFTSDPPKDVLHRASILLEKGFGDYHLFENNCEDFAIYCKTSLLRMDGPNRGISGQIQFLVSIIAVVILFPLGSLPSALALVIHGVLYFSLRLMLNKDDVKKVEVENLDDLSNRRTIRMENRRTSRSSLSAGYYIAYTIHTFNVWFWTPTSRILLWIRFGLLYLV</sequence>
<dbReference type="Pfam" id="PF04970">
    <property type="entry name" value="LRAT"/>
    <property type="match status" value="1"/>
</dbReference>
<name>A0A8K0GPS1_9ROSA</name>
<organism evidence="3 4">
    <name type="scientific">Rhamnella rubrinervis</name>
    <dbReference type="NCBI Taxonomy" id="2594499"/>
    <lineage>
        <taxon>Eukaryota</taxon>
        <taxon>Viridiplantae</taxon>
        <taxon>Streptophyta</taxon>
        <taxon>Embryophyta</taxon>
        <taxon>Tracheophyta</taxon>
        <taxon>Spermatophyta</taxon>
        <taxon>Magnoliopsida</taxon>
        <taxon>eudicotyledons</taxon>
        <taxon>Gunneridae</taxon>
        <taxon>Pentapetalae</taxon>
        <taxon>rosids</taxon>
        <taxon>fabids</taxon>
        <taxon>Rosales</taxon>
        <taxon>Rhamnaceae</taxon>
        <taxon>rhamnoid group</taxon>
        <taxon>Rhamneae</taxon>
        <taxon>Rhamnella</taxon>
    </lineage>
</organism>
<evidence type="ECO:0000256" key="1">
    <source>
        <dbReference type="SAM" id="Phobius"/>
    </source>
</evidence>
<keyword evidence="4" id="KW-1185">Reference proteome</keyword>
<comment type="caution">
    <text evidence="3">The sequence shown here is derived from an EMBL/GenBank/DDBJ whole genome shotgun (WGS) entry which is preliminary data.</text>
</comment>
<gene>
    <name evidence="3" type="ORF">FNV43_RR25092</name>
</gene>
<proteinExistence type="predicted"/>
<keyword evidence="1" id="KW-0812">Transmembrane</keyword>
<dbReference type="PROSITE" id="PS51934">
    <property type="entry name" value="LRAT"/>
    <property type="match status" value="1"/>
</dbReference>
<protein>
    <recommendedName>
        <fullName evidence="2">LRAT domain-containing protein</fullName>
    </recommendedName>
</protein>
<dbReference type="PANTHER" id="PTHR46137">
    <property type="entry name" value="OS05G0310600 PROTEIN"/>
    <property type="match status" value="1"/>
</dbReference>
<evidence type="ECO:0000259" key="2">
    <source>
        <dbReference type="PROSITE" id="PS51934"/>
    </source>
</evidence>
<dbReference type="PANTHER" id="PTHR46137:SF3">
    <property type="entry name" value="OS05G0310600 PROTEIN"/>
    <property type="match status" value="1"/>
</dbReference>